<keyword evidence="2" id="KW-1185">Reference proteome</keyword>
<dbReference type="Pfam" id="PF02810">
    <property type="entry name" value="SEC-C"/>
    <property type="match status" value="1"/>
</dbReference>
<dbReference type="PANTHER" id="PTHR33747:SF1">
    <property type="entry name" value="ADENYLATE CYCLASE-ASSOCIATED CAP C-TERMINAL DOMAIN-CONTAINING PROTEIN"/>
    <property type="match status" value="1"/>
</dbReference>
<dbReference type="KEGG" id="mech:Q9L42_007810"/>
<sequence>MAKLGTEKRPIIVRVHSEEKARYVAETCAEHGWHYIIGFELDKPEDISDFEKMLNPPSPLVSEKVGRNEPCPCGSGKKYKKCCGGSGALLA</sequence>
<dbReference type="RefSeq" id="WP_305909011.1">
    <property type="nucleotide sequence ID" value="NZ_CP157743.1"/>
</dbReference>
<proteinExistence type="predicted"/>
<dbReference type="EMBL" id="CP157743">
    <property type="protein sequence ID" value="XBS22018.1"/>
    <property type="molecule type" value="Genomic_DNA"/>
</dbReference>
<evidence type="ECO:0000313" key="2">
    <source>
        <dbReference type="Proteomes" id="UP001225378"/>
    </source>
</evidence>
<dbReference type="Proteomes" id="UP001225378">
    <property type="component" value="Chromosome"/>
</dbReference>
<dbReference type="SUPFAM" id="SSF103642">
    <property type="entry name" value="Sec-C motif"/>
    <property type="match status" value="1"/>
</dbReference>
<evidence type="ECO:0000313" key="1">
    <source>
        <dbReference type="EMBL" id="XBS22018.1"/>
    </source>
</evidence>
<protein>
    <submittedName>
        <fullName evidence="1">PBPRA1643 family SWIM/SEC-C metal-binding motif protein</fullName>
    </submittedName>
</protein>
<dbReference type="InterPro" id="IPR004027">
    <property type="entry name" value="SEC_C_motif"/>
</dbReference>
<gene>
    <name evidence="1" type="ORF">Q9L42_007810</name>
</gene>
<reference evidence="1 2" key="1">
    <citation type="journal article" date="2024" name="Microbiology">
        <title>Methylomarinum rosea sp. nov., a novel halophilic methanotrophic bacterium from the hypersaline Lake Elton.</title>
        <authorList>
            <person name="Suleimanov R.Z."/>
            <person name="Oshkin I.Y."/>
            <person name="Danilova O.V."/>
            <person name="Suzina N.E."/>
            <person name="Dedysh S.N."/>
        </authorList>
    </citation>
    <scope>NUCLEOTIDE SEQUENCE [LARGE SCALE GENOMIC DNA]</scope>
    <source>
        <strain evidence="1 2">Ch1-1</strain>
    </source>
</reference>
<dbReference type="Gene3D" id="3.10.450.50">
    <property type="match status" value="1"/>
</dbReference>
<dbReference type="InterPro" id="IPR026368">
    <property type="entry name" value="SWIM_PBPRA1643"/>
</dbReference>
<dbReference type="NCBIfam" id="TIGR04102">
    <property type="entry name" value="SWIM_PBPRA1643"/>
    <property type="match status" value="1"/>
</dbReference>
<dbReference type="AlphaFoldDB" id="A0AAU7NYG3"/>
<accession>A0AAU7NYG3</accession>
<name>A0AAU7NYG3_9GAMM</name>
<dbReference type="PANTHER" id="PTHR33747">
    <property type="entry name" value="UPF0225 PROTEIN SCO1677"/>
    <property type="match status" value="1"/>
</dbReference>
<organism evidence="1 2">
    <name type="scientific">Methylomarinum roseum</name>
    <dbReference type="NCBI Taxonomy" id="3067653"/>
    <lineage>
        <taxon>Bacteria</taxon>
        <taxon>Pseudomonadati</taxon>
        <taxon>Pseudomonadota</taxon>
        <taxon>Gammaproteobacteria</taxon>
        <taxon>Methylococcales</taxon>
        <taxon>Methylococcaceae</taxon>
        <taxon>Methylomarinum</taxon>
    </lineage>
</organism>